<dbReference type="PANTHER" id="PTHR35534">
    <property type="entry name" value="50S RIBOSOMAL PROTEIN L32"/>
    <property type="match status" value="1"/>
</dbReference>
<organism evidence="5">
    <name type="scientific">hydrothermal vent metagenome</name>
    <dbReference type="NCBI Taxonomy" id="652676"/>
    <lineage>
        <taxon>unclassified sequences</taxon>
        <taxon>metagenomes</taxon>
        <taxon>ecological metagenomes</taxon>
    </lineage>
</organism>
<dbReference type="GO" id="GO:0015934">
    <property type="term" value="C:large ribosomal subunit"/>
    <property type="evidence" value="ECO:0007669"/>
    <property type="project" value="InterPro"/>
</dbReference>
<comment type="similarity">
    <text evidence="1">Belongs to the bacterial ribosomal protein bL32 family.</text>
</comment>
<evidence type="ECO:0008006" key="6">
    <source>
        <dbReference type="Google" id="ProtNLM"/>
    </source>
</evidence>
<evidence type="ECO:0000256" key="4">
    <source>
        <dbReference type="SAM" id="MobiDB-lite"/>
    </source>
</evidence>
<dbReference type="InterPro" id="IPR011332">
    <property type="entry name" value="Ribosomal_zn-bd"/>
</dbReference>
<feature type="region of interest" description="Disordered" evidence="4">
    <location>
        <begin position="1"/>
        <end position="23"/>
    </location>
</feature>
<evidence type="ECO:0000313" key="5">
    <source>
        <dbReference type="EMBL" id="VAX19002.1"/>
    </source>
</evidence>
<gene>
    <name evidence="5" type="ORF">MNBD_NITROSPINAE04-597</name>
</gene>
<dbReference type="Gene3D" id="1.20.5.640">
    <property type="entry name" value="Single helix bin"/>
    <property type="match status" value="1"/>
</dbReference>
<evidence type="ECO:0000256" key="2">
    <source>
        <dbReference type="ARBA" id="ARBA00022980"/>
    </source>
</evidence>
<dbReference type="AlphaFoldDB" id="A0A3B1BSU7"/>
<dbReference type="PANTHER" id="PTHR35534:SF1">
    <property type="entry name" value="LARGE RIBOSOMAL SUBUNIT PROTEIN BL32"/>
    <property type="match status" value="1"/>
</dbReference>
<dbReference type="InterPro" id="IPR044957">
    <property type="entry name" value="Ribosomal_bL32_bact"/>
</dbReference>
<dbReference type="HAMAP" id="MF_00340">
    <property type="entry name" value="Ribosomal_bL32"/>
    <property type="match status" value="1"/>
</dbReference>
<keyword evidence="2" id="KW-0689">Ribosomal protein</keyword>
<keyword evidence="3" id="KW-0687">Ribonucleoprotein</keyword>
<sequence>MAVPKKRTSRAKKGSRRAHDSLRAPAVSTCPECGAAVSPHKVCPECGKFKGKEVIKVEEA</sequence>
<dbReference type="InterPro" id="IPR002677">
    <property type="entry name" value="Ribosomal_bL32"/>
</dbReference>
<feature type="compositionally biased region" description="Basic residues" evidence="4">
    <location>
        <begin position="1"/>
        <end position="16"/>
    </location>
</feature>
<dbReference type="NCBIfam" id="TIGR01031">
    <property type="entry name" value="rpmF_bact"/>
    <property type="match status" value="1"/>
</dbReference>
<dbReference type="Pfam" id="PF01783">
    <property type="entry name" value="Ribosomal_L32p"/>
    <property type="match status" value="1"/>
</dbReference>
<evidence type="ECO:0000256" key="1">
    <source>
        <dbReference type="ARBA" id="ARBA00008560"/>
    </source>
</evidence>
<dbReference type="GO" id="GO:0003735">
    <property type="term" value="F:structural constituent of ribosome"/>
    <property type="evidence" value="ECO:0007669"/>
    <property type="project" value="InterPro"/>
</dbReference>
<name>A0A3B1BSU7_9ZZZZ</name>
<dbReference type="EMBL" id="UOGA01000142">
    <property type="protein sequence ID" value="VAX19002.1"/>
    <property type="molecule type" value="Genomic_DNA"/>
</dbReference>
<protein>
    <recommendedName>
        <fullName evidence="6">50S ribosomal protein L32</fullName>
    </recommendedName>
</protein>
<dbReference type="SUPFAM" id="SSF57829">
    <property type="entry name" value="Zn-binding ribosomal proteins"/>
    <property type="match status" value="1"/>
</dbReference>
<accession>A0A3B1BSU7</accession>
<proteinExistence type="inferred from homology"/>
<evidence type="ECO:0000256" key="3">
    <source>
        <dbReference type="ARBA" id="ARBA00023274"/>
    </source>
</evidence>
<dbReference type="GO" id="GO:0006412">
    <property type="term" value="P:translation"/>
    <property type="evidence" value="ECO:0007669"/>
    <property type="project" value="InterPro"/>
</dbReference>
<reference evidence="5" key="1">
    <citation type="submission" date="2018-06" db="EMBL/GenBank/DDBJ databases">
        <authorList>
            <person name="Zhirakovskaya E."/>
        </authorList>
    </citation>
    <scope>NUCLEOTIDE SEQUENCE</scope>
</reference>